<dbReference type="EMBL" id="JBHSTE010000004">
    <property type="protein sequence ID" value="MFC6333624.1"/>
    <property type="molecule type" value="Genomic_DNA"/>
</dbReference>
<dbReference type="Gene3D" id="3.40.190.10">
    <property type="entry name" value="Periplasmic binding protein-like II"/>
    <property type="match status" value="1"/>
</dbReference>
<organism evidence="2 3">
    <name type="scientific">Paenibacillus septentrionalis</name>
    <dbReference type="NCBI Taxonomy" id="429342"/>
    <lineage>
        <taxon>Bacteria</taxon>
        <taxon>Bacillati</taxon>
        <taxon>Bacillota</taxon>
        <taxon>Bacilli</taxon>
        <taxon>Bacillales</taxon>
        <taxon>Paenibacillaceae</taxon>
        <taxon>Paenibacillus</taxon>
    </lineage>
</organism>
<protein>
    <submittedName>
        <fullName evidence="2">ABC transporter substrate-binding protein</fullName>
    </submittedName>
</protein>
<gene>
    <name evidence="2" type="ORF">ACFP56_13430</name>
</gene>
<evidence type="ECO:0000313" key="2">
    <source>
        <dbReference type="EMBL" id="MFC6333624.1"/>
    </source>
</evidence>
<proteinExistence type="predicted"/>
<dbReference type="PANTHER" id="PTHR43649:SF12">
    <property type="entry name" value="DIACETYLCHITOBIOSE BINDING PROTEIN DASA"/>
    <property type="match status" value="1"/>
</dbReference>
<feature type="chain" id="PRO_5045378554" evidence="1">
    <location>
        <begin position="25"/>
        <end position="503"/>
    </location>
</feature>
<accession>A0ABW1V847</accession>
<dbReference type="PROSITE" id="PS51257">
    <property type="entry name" value="PROKAR_LIPOPROTEIN"/>
    <property type="match status" value="1"/>
</dbReference>
<dbReference type="RefSeq" id="WP_379235287.1">
    <property type="nucleotide sequence ID" value="NZ_JBHSTE010000004.1"/>
</dbReference>
<sequence>MKKWMKTSVAVCMSVALLAGCSFGQSNSKQEAEPATLKVMYYDENSFYSEYGMLFSAVYPNVEIEVVNTNGIYEKASEQEIDYNEAYLQFIEEENPDIVMVSPAQLSSLGDEGKLYDIENFVNQESYNAAGLVPGILDSMKTIGNGKLYGIPTSTYSQVIYYNKDLFDEYGVPYPTDQMTWAELISLAQMFPTDGEYPDRIYGLKMAWSKELADIVQTLAQGENLQMFNAETLQMTIDTPAWNSLVETAVSVMNSNTLFYDSIMWENQTMEYTDYYQQNAFFAGKLAMQLESNYLINELENLSTYAQNPEDLIQNWDIVTAPVSSSNPEESSYVNYDNIFAINNASTNIDQAWNFISYITGDEFARVRSKLTYGSMPLRTAYMKKDGDRNYEAFYKVRPSSYYNNNNATNVPQIFQFEFYNNMQQQLAKVASGETSVAEALSTLQIKGNELLAQGMMTQEEMDKYWEEQYNNGGGGGMEILPMDDLARDEAGETTEAEEIVEE</sequence>
<dbReference type="InterPro" id="IPR006059">
    <property type="entry name" value="SBP"/>
</dbReference>
<dbReference type="InterPro" id="IPR050490">
    <property type="entry name" value="Bact_solute-bd_prot1"/>
</dbReference>
<dbReference type="PANTHER" id="PTHR43649">
    <property type="entry name" value="ARABINOSE-BINDING PROTEIN-RELATED"/>
    <property type="match status" value="1"/>
</dbReference>
<comment type="caution">
    <text evidence="2">The sequence shown here is derived from an EMBL/GenBank/DDBJ whole genome shotgun (WGS) entry which is preliminary data.</text>
</comment>
<dbReference type="SUPFAM" id="SSF53850">
    <property type="entry name" value="Periplasmic binding protein-like II"/>
    <property type="match status" value="1"/>
</dbReference>
<dbReference type="Pfam" id="PF01547">
    <property type="entry name" value="SBP_bac_1"/>
    <property type="match status" value="1"/>
</dbReference>
<reference evidence="3" key="1">
    <citation type="journal article" date="2019" name="Int. J. Syst. Evol. Microbiol.">
        <title>The Global Catalogue of Microorganisms (GCM) 10K type strain sequencing project: providing services to taxonomists for standard genome sequencing and annotation.</title>
        <authorList>
            <consortium name="The Broad Institute Genomics Platform"/>
            <consortium name="The Broad Institute Genome Sequencing Center for Infectious Disease"/>
            <person name="Wu L."/>
            <person name="Ma J."/>
        </authorList>
    </citation>
    <scope>NUCLEOTIDE SEQUENCE [LARGE SCALE GENOMIC DNA]</scope>
    <source>
        <strain evidence="3">PCU 280</strain>
    </source>
</reference>
<feature type="signal peptide" evidence="1">
    <location>
        <begin position="1"/>
        <end position="24"/>
    </location>
</feature>
<keyword evidence="3" id="KW-1185">Reference proteome</keyword>
<keyword evidence="1" id="KW-0732">Signal</keyword>
<evidence type="ECO:0000313" key="3">
    <source>
        <dbReference type="Proteomes" id="UP001596233"/>
    </source>
</evidence>
<name>A0ABW1V847_9BACL</name>
<evidence type="ECO:0000256" key="1">
    <source>
        <dbReference type="SAM" id="SignalP"/>
    </source>
</evidence>
<dbReference type="Proteomes" id="UP001596233">
    <property type="component" value="Unassembled WGS sequence"/>
</dbReference>